<dbReference type="AlphaFoldDB" id="A0A5J4RR90"/>
<evidence type="ECO:0000256" key="1">
    <source>
        <dbReference type="SAM" id="MobiDB-lite"/>
    </source>
</evidence>
<comment type="caution">
    <text evidence="2">The sequence shown here is derived from an EMBL/GenBank/DDBJ whole genome shotgun (WGS) entry which is preliminary data.</text>
</comment>
<dbReference type="InterPro" id="IPR021823">
    <property type="entry name" value="DUF3408"/>
</dbReference>
<sequence length="195" mass="22113">MNRNESENSKQTGNSGGKKQVPEDWIPESAVSKLKLAKPANDEVEAEFQKMLEEGIIDGVNPNRSTTKENEYSIGTDDTIQPEDRNDAEDSLQTKVAESAASMESKKPTVSNVIPKHTSSKQRKESLDEYRKTFLSVPKLDDRKPVFISREVRDRLDEIARKLGGRGMSVSGFIENLARYHLEMYHDDVEVWKKL</sequence>
<evidence type="ECO:0000313" key="2">
    <source>
        <dbReference type="EMBL" id="KAA6335471.1"/>
    </source>
</evidence>
<organism evidence="2">
    <name type="scientific">termite gut metagenome</name>
    <dbReference type="NCBI Taxonomy" id="433724"/>
    <lineage>
        <taxon>unclassified sequences</taxon>
        <taxon>metagenomes</taxon>
        <taxon>organismal metagenomes</taxon>
    </lineage>
</organism>
<dbReference type="EMBL" id="SNRY01000890">
    <property type="protein sequence ID" value="KAA6335471.1"/>
    <property type="molecule type" value="Genomic_DNA"/>
</dbReference>
<proteinExistence type="predicted"/>
<name>A0A5J4RR90_9ZZZZ</name>
<accession>A0A5J4RR90</accession>
<gene>
    <name evidence="2" type="ORF">EZS27_016303</name>
</gene>
<feature type="region of interest" description="Disordered" evidence="1">
    <location>
        <begin position="54"/>
        <end position="127"/>
    </location>
</feature>
<dbReference type="Pfam" id="PF11888">
    <property type="entry name" value="DUF3408"/>
    <property type="match status" value="1"/>
</dbReference>
<reference evidence="2" key="1">
    <citation type="submission" date="2019-03" db="EMBL/GenBank/DDBJ databases">
        <title>Single cell metagenomics reveals metabolic interactions within the superorganism composed of flagellate Streblomastix strix and complex community of Bacteroidetes bacteria on its surface.</title>
        <authorList>
            <person name="Treitli S.C."/>
            <person name="Kolisko M."/>
            <person name="Husnik F."/>
            <person name="Keeling P."/>
            <person name="Hampl V."/>
        </authorList>
    </citation>
    <scope>NUCLEOTIDE SEQUENCE</scope>
    <source>
        <strain evidence="2">STM</strain>
    </source>
</reference>
<evidence type="ECO:0008006" key="3">
    <source>
        <dbReference type="Google" id="ProtNLM"/>
    </source>
</evidence>
<feature type="region of interest" description="Disordered" evidence="1">
    <location>
        <begin position="1"/>
        <end position="26"/>
    </location>
</feature>
<protein>
    <recommendedName>
        <fullName evidence="3">DUF3408 domain-containing protein</fullName>
    </recommendedName>
</protein>